<dbReference type="InterPro" id="IPR020635">
    <property type="entry name" value="Tyr_kinase_cat_dom"/>
</dbReference>
<evidence type="ECO:0000256" key="7">
    <source>
        <dbReference type="ARBA" id="ARBA00022989"/>
    </source>
</evidence>
<dbReference type="GO" id="GO:0004713">
    <property type="term" value="F:protein tyrosine kinase activity"/>
    <property type="evidence" value="ECO:0007669"/>
    <property type="project" value="InterPro"/>
</dbReference>
<proteinExistence type="predicted"/>
<dbReference type="Pfam" id="PF07714">
    <property type="entry name" value="PK_Tyr_Ser-Thr"/>
    <property type="match status" value="1"/>
</dbReference>
<evidence type="ECO:0000256" key="8">
    <source>
        <dbReference type="ARBA" id="ARBA00023136"/>
    </source>
</evidence>
<evidence type="ECO:0000259" key="11">
    <source>
        <dbReference type="PROSITE" id="PS50011"/>
    </source>
</evidence>
<dbReference type="PROSITE" id="PS50011">
    <property type="entry name" value="PROTEIN_KINASE_DOM"/>
    <property type="match status" value="1"/>
</dbReference>
<dbReference type="KEGG" id="smo:SELMODRAFT_56703"/>
<dbReference type="Gramene" id="EFJ25743">
    <property type="protein sequence ID" value="EFJ25743"/>
    <property type="gene ID" value="SELMODRAFT_56703"/>
</dbReference>
<dbReference type="eggNOG" id="KOG1187">
    <property type="taxonomic scope" value="Eukaryota"/>
</dbReference>
<keyword evidence="5" id="KW-0547">Nucleotide-binding</keyword>
<evidence type="ECO:0000256" key="1">
    <source>
        <dbReference type="ARBA" id="ARBA00004251"/>
    </source>
</evidence>
<dbReference type="GO" id="GO:0005886">
    <property type="term" value="C:plasma membrane"/>
    <property type="evidence" value="ECO:0007669"/>
    <property type="project" value="UniProtKB-SubCell"/>
</dbReference>
<dbReference type="AlphaFoldDB" id="D8RPV0"/>
<dbReference type="InterPro" id="IPR011009">
    <property type="entry name" value="Kinase-like_dom_sf"/>
</dbReference>
<keyword evidence="10" id="KW-0325">Glycoprotein</keyword>
<dbReference type="GO" id="GO:0002229">
    <property type="term" value="P:defense response to oomycetes"/>
    <property type="evidence" value="ECO:0007669"/>
    <property type="project" value="UniProtKB-ARBA"/>
</dbReference>
<sequence length="281" mass="31126">TNFTYAELEEATLNFSPGNFLAEGGYGPVYRGILKDGRYIAVKRNKDASTQGEKEFKAEVEALSGAQHRNLVTLLGFCIEGGKRILVYEFVCNKCLDWHLSAANTNVLPWSARHAVAVGAARALRYLHEGCRTGSIVHRDVRPHNILLTHDYTPKVGDFGLARWQSNDDSAAQTRLVGTLGYLAPEYISSGEVTTKTDVYSFGVVLLELITGRRAINLSLPAGETSLIEWARPMIETREAESLIDKRLGDKFNMYELHCMIHAASFCLRAAPSERATMSQV</sequence>
<dbReference type="HOGENOM" id="CLU_000288_21_4_1"/>
<dbReference type="InterPro" id="IPR000719">
    <property type="entry name" value="Prot_kinase_dom"/>
</dbReference>
<keyword evidence="13" id="KW-1185">Reference proteome</keyword>
<dbReference type="InterPro" id="IPR008266">
    <property type="entry name" value="Tyr_kinase_AS"/>
</dbReference>
<dbReference type="FunFam" id="3.30.200.20:FF:000162">
    <property type="entry name" value="Adenine nucleotide alpha hydrolase-like domain kinase"/>
    <property type="match status" value="1"/>
</dbReference>
<keyword evidence="7" id="KW-1133">Transmembrane helix</keyword>
<evidence type="ECO:0000256" key="4">
    <source>
        <dbReference type="ARBA" id="ARBA00022729"/>
    </source>
</evidence>
<dbReference type="PANTHER" id="PTHR47989:SF8">
    <property type="entry name" value="INACTIVE PROTEIN KINASE SELMODRAFT_444075-LIKE"/>
    <property type="match status" value="1"/>
</dbReference>
<keyword evidence="2" id="KW-1003">Cell membrane</keyword>
<keyword evidence="6" id="KW-0067">ATP-binding</keyword>
<evidence type="ECO:0000256" key="6">
    <source>
        <dbReference type="ARBA" id="ARBA00022840"/>
    </source>
</evidence>
<dbReference type="SUPFAM" id="SSF56112">
    <property type="entry name" value="Protein kinase-like (PK-like)"/>
    <property type="match status" value="1"/>
</dbReference>
<feature type="non-terminal residue" evidence="12">
    <location>
        <position position="1"/>
    </location>
</feature>
<evidence type="ECO:0000313" key="12">
    <source>
        <dbReference type="EMBL" id="EFJ25743.1"/>
    </source>
</evidence>
<evidence type="ECO:0000313" key="13">
    <source>
        <dbReference type="Proteomes" id="UP000001514"/>
    </source>
</evidence>
<dbReference type="PROSITE" id="PS00109">
    <property type="entry name" value="PROTEIN_KINASE_TYR"/>
    <property type="match status" value="1"/>
</dbReference>
<protein>
    <recommendedName>
        <fullName evidence="11">Protein kinase domain-containing protein</fullName>
    </recommendedName>
</protein>
<name>D8RPV0_SELML</name>
<feature type="non-terminal residue" evidence="12">
    <location>
        <position position="281"/>
    </location>
</feature>
<keyword evidence="9" id="KW-0675">Receptor</keyword>
<accession>D8RPV0</accession>
<keyword evidence="4" id="KW-0732">Signal</keyword>
<dbReference type="SMART" id="SM00219">
    <property type="entry name" value="TyrKc"/>
    <property type="match status" value="1"/>
</dbReference>
<dbReference type="CDD" id="cd14066">
    <property type="entry name" value="STKc_IRAK"/>
    <property type="match status" value="1"/>
</dbReference>
<comment type="subcellular location">
    <subcellularLocation>
        <location evidence="1">Cell membrane</location>
        <topology evidence="1">Single-pass type I membrane protein</topology>
    </subcellularLocation>
</comment>
<dbReference type="InParanoid" id="D8RPV0"/>
<keyword evidence="3" id="KW-0812">Transmembrane</keyword>
<dbReference type="Gene3D" id="3.30.200.20">
    <property type="entry name" value="Phosphorylase Kinase, domain 1"/>
    <property type="match status" value="1"/>
</dbReference>
<dbReference type="EMBL" id="GL377586">
    <property type="protein sequence ID" value="EFJ25743.1"/>
    <property type="molecule type" value="Genomic_DNA"/>
</dbReference>
<dbReference type="PANTHER" id="PTHR47989">
    <property type="entry name" value="OS01G0750732 PROTEIN"/>
    <property type="match status" value="1"/>
</dbReference>
<dbReference type="FunFam" id="1.10.510.10:FF:000240">
    <property type="entry name" value="Lectin-domain containing receptor kinase A4.3"/>
    <property type="match status" value="1"/>
</dbReference>
<dbReference type="STRING" id="88036.D8RPV0"/>
<dbReference type="Proteomes" id="UP000001514">
    <property type="component" value="Unassembled WGS sequence"/>
</dbReference>
<dbReference type="GO" id="GO:0005524">
    <property type="term" value="F:ATP binding"/>
    <property type="evidence" value="ECO:0007669"/>
    <property type="project" value="UniProtKB-KW"/>
</dbReference>
<dbReference type="OMA" id="FKSEVHA"/>
<gene>
    <name evidence="12" type="ORF">SELMODRAFT_56703</name>
</gene>
<feature type="domain" description="Protein kinase" evidence="11">
    <location>
        <begin position="15"/>
        <end position="281"/>
    </location>
</feature>
<evidence type="ECO:0000256" key="3">
    <source>
        <dbReference type="ARBA" id="ARBA00022692"/>
    </source>
</evidence>
<evidence type="ECO:0000256" key="5">
    <source>
        <dbReference type="ARBA" id="ARBA00022741"/>
    </source>
</evidence>
<dbReference type="InterPro" id="IPR001245">
    <property type="entry name" value="Ser-Thr/Tyr_kinase_cat_dom"/>
</dbReference>
<dbReference type="Gene3D" id="1.10.510.10">
    <property type="entry name" value="Transferase(Phosphotransferase) domain 1"/>
    <property type="match status" value="1"/>
</dbReference>
<evidence type="ECO:0000256" key="10">
    <source>
        <dbReference type="ARBA" id="ARBA00023180"/>
    </source>
</evidence>
<keyword evidence="8" id="KW-0472">Membrane</keyword>
<evidence type="ECO:0000256" key="9">
    <source>
        <dbReference type="ARBA" id="ARBA00023170"/>
    </source>
</evidence>
<evidence type="ECO:0000256" key="2">
    <source>
        <dbReference type="ARBA" id="ARBA00022475"/>
    </source>
</evidence>
<reference evidence="12 13" key="1">
    <citation type="journal article" date="2011" name="Science">
        <title>The Selaginella genome identifies genetic changes associated with the evolution of vascular plants.</title>
        <authorList>
            <person name="Banks J.A."/>
            <person name="Nishiyama T."/>
            <person name="Hasebe M."/>
            <person name="Bowman J.L."/>
            <person name="Gribskov M."/>
            <person name="dePamphilis C."/>
            <person name="Albert V.A."/>
            <person name="Aono N."/>
            <person name="Aoyama T."/>
            <person name="Ambrose B.A."/>
            <person name="Ashton N.W."/>
            <person name="Axtell M.J."/>
            <person name="Barker E."/>
            <person name="Barker M.S."/>
            <person name="Bennetzen J.L."/>
            <person name="Bonawitz N.D."/>
            <person name="Chapple C."/>
            <person name="Cheng C."/>
            <person name="Correa L.G."/>
            <person name="Dacre M."/>
            <person name="DeBarry J."/>
            <person name="Dreyer I."/>
            <person name="Elias M."/>
            <person name="Engstrom E.M."/>
            <person name="Estelle M."/>
            <person name="Feng L."/>
            <person name="Finet C."/>
            <person name="Floyd S.K."/>
            <person name="Frommer W.B."/>
            <person name="Fujita T."/>
            <person name="Gramzow L."/>
            <person name="Gutensohn M."/>
            <person name="Harholt J."/>
            <person name="Hattori M."/>
            <person name="Heyl A."/>
            <person name="Hirai T."/>
            <person name="Hiwatashi Y."/>
            <person name="Ishikawa M."/>
            <person name="Iwata M."/>
            <person name="Karol K.G."/>
            <person name="Koehler B."/>
            <person name="Kolukisaoglu U."/>
            <person name="Kubo M."/>
            <person name="Kurata T."/>
            <person name="Lalonde S."/>
            <person name="Li K."/>
            <person name="Li Y."/>
            <person name="Litt A."/>
            <person name="Lyons E."/>
            <person name="Manning G."/>
            <person name="Maruyama T."/>
            <person name="Michael T.P."/>
            <person name="Mikami K."/>
            <person name="Miyazaki S."/>
            <person name="Morinaga S."/>
            <person name="Murata T."/>
            <person name="Mueller-Roeber B."/>
            <person name="Nelson D.R."/>
            <person name="Obara M."/>
            <person name="Oguri Y."/>
            <person name="Olmstead R.G."/>
            <person name="Onodera N."/>
            <person name="Petersen B.L."/>
            <person name="Pils B."/>
            <person name="Prigge M."/>
            <person name="Rensing S.A."/>
            <person name="Riano-Pachon D.M."/>
            <person name="Roberts A.W."/>
            <person name="Sato Y."/>
            <person name="Scheller H.V."/>
            <person name="Schulz B."/>
            <person name="Schulz C."/>
            <person name="Shakirov E.V."/>
            <person name="Shibagaki N."/>
            <person name="Shinohara N."/>
            <person name="Shippen D.E."/>
            <person name="Soerensen I."/>
            <person name="Sotooka R."/>
            <person name="Sugimoto N."/>
            <person name="Sugita M."/>
            <person name="Sumikawa N."/>
            <person name="Tanurdzic M."/>
            <person name="Theissen G."/>
            <person name="Ulvskov P."/>
            <person name="Wakazuki S."/>
            <person name="Weng J.K."/>
            <person name="Willats W.W."/>
            <person name="Wipf D."/>
            <person name="Wolf P.G."/>
            <person name="Yang L."/>
            <person name="Zimmer A.D."/>
            <person name="Zhu Q."/>
            <person name="Mitros T."/>
            <person name="Hellsten U."/>
            <person name="Loque D."/>
            <person name="Otillar R."/>
            <person name="Salamov A."/>
            <person name="Schmutz J."/>
            <person name="Shapiro H."/>
            <person name="Lindquist E."/>
            <person name="Lucas S."/>
            <person name="Rokhsar D."/>
            <person name="Grigoriev I.V."/>
        </authorList>
    </citation>
    <scope>NUCLEOTIDE SEQUENCE [LARGE SCALE GENOMIC DNA]</scope>
</reference>
<organism evidence="13">
    <name type="scientific">Selaginella moellendorffii</name>
    <name type="common">Spikemoss</name>
    <dbReference type="NCBI Taxonomy" id="88036"/>
    <lineage>
        <taxon>Eukaryota</taxon>
        <taxon>Viridiplantae</taxon>
        <taxon>Streptophyta</taxon>
        <taxon>Embryophyta</taxon>
        <taxon>Tracheophyta</taxon>
        <taxon>Lycopodiopsida</taxon>
        <taxon>Selaginellales</taxon>
        <taxon>Selaginellaceae</taxon>
        <taxon>Selaginella</taxon>
    </lineage>
</organism>